<dbReference type="OrthoDB" id="7028171at2"/>
<feature type="transmembrane region" description="Helical" evidence="8">
    <location>
        <begin position="38"/>
        <end position="63"/>
    </location>
</feature>
<gene>
    <name evidence="9" type="ORF">TL5118_03435</name>
    <name evidence="10" type="ORF">TL5120_02675</name>
</gene>
<dbReference type="GO" id="GO:0005886">
    <property type="term" value="C:plasma membrane"/>
    <property type="evidence" value="ECO:0007669"/>
    <property type="project" value="UniProtKB-SubCell"/>
</dbReference>
<feature type="transmembrane region" description="Helical" evidence="8">
    <location>
        <begin position="171"/>
        <end position="190"/>
    </location>
</feature>
<evidence type="ECO:0000313" key="11">
    <source>
        <dbReference type="Proteomes" id="UP000051086"/>
    </source>
</evidence>
<accession>A0A0P1FNB0</accession>
<proteinExistence type="inferred from homology"/>
<organism evidence="10 12">
    <name type="scientific">Thalassovita autumnalis</name>
    <dbReference type="NCBI Taxonomy" id="2072972"/>
    <lineage>
        <taxon>Bacteria</taxon>
        <taxon>Pseudomonadati</taxon>
        <taxon>Pseudomonadota</taxon>
        <taxon>Alphaproteobacteria</taxon>
        <taxon>Rhodobacterales</taxon>
        <taxon>Roseobacteraceae</taxon>
        <taxon>Thalassovita</taxon>
    </lineage>
</organism>
<evidence type="ECO:0000256" key="7">
    <source>
        <dbReference type="ARBA" id="ARBA00023136"/>
    </source>
</evidence>
<evidence type="ECO:0000313" key="12">
    <source>
        <dbReference type="Proteomes" id="UP000051887"/>
    </source>
</evidence>
<evidence type="ECO:0000256" key="5">
    <source>
        <dbReference type="ARBA" id="ARBA00022692"/>
    </source>
</evidence>
<evidence type="ECO:0000256" key="3">
    <source>
        <dbReference type="ARBA" id="ARBA00022448"/>
    </source>
</evidence>
<keyword evidence="6 8" id="KW-1133">Transmembrane helix</keyword>
<comment type="similarity">
    <text evidence="2 8">Belongs to the 4-toluene sulfonate uptake permease (TSUP) (TC 2.A.102) family.</text>
</comment>
<name>A0A0P1FNB0_9RHOB</name>
<dbReference type="Proteomes" id="UP000051887">
    <property type="component" value="Unassembled WGS sequence"/>
</dbReference>
<keyword evidence="7 8" id="KW-0472">Membrane</keyword>
<dbReference type="AlphaFoldDB" id="A0A0P1FNB0"/>
<feature type="transmembrane region" description="Helical" evidence="8">
    <location>
        <begin position="102"/>
        <end position="120"/>
    </location>
</feature>
<sequence length="255" mass="27021">MLTTLPTAFFFVAALTVVLTGISKSGFAGGLGVMQVPILSLFVTPQFAAAVVMPILLIMDIWIVWHYRRHWQGRVVAMMLPGAFAGLALGAIGFSWMSAEVIRLAVGMMALMLVAGFVLLGPPAARSRATPAPVVFSLGAVSGFTSFIAHAGGPPVKGYLLSQNMEKSQFVGTNTMFFFVLNAIKTAAYAGMGQLSWGSLQVSAIIAPMLVVGIFLGTYLHGRLDQSSFVKLVYGFLALTGVKLIWDSAPMLLGA</sequence>
<keyword evidence="5 8" id="KW-0812">Transmembrane</keyword>
<keyword evidence="11" id="KW-1185">Reference proteome</keyword>
<dbReference type="Proteomes" id="UP000051086">
    <property type="component" value="Unassembled WGS sequence"/>
</dbReference>
<dbReference type="EMBL" id="CYSB01000040">
    <property type="protein sequence ID" value="CUH69472.1"/>
    <property type="molecule type" value="Genomic_DNA"/>
</dbReference>
<protein>
    <recommendedName>
        <fullName evidence="8">Probable membrane transporter protein</fullName>
    </recommendedName>
</protein>
<feature type="transmembrane region" description="Helical" evidence="8">
    <location>
        <begin position="228"/>
        <end position="246"/>
    </location>
</feature>
<dbReference type="Pfam" id="PF01925">
    <property type="entry name" value="TauE"/>
    <property type="match status" value="1"/>
</dbReference>
<evidence type="ECO:0000256" key="6">
    <source>
        <dbReference type="ARBA" id="ARBA00022989"/>
    </source>
</evidence>
<feature type="transmembrane region" description="Helical" evidence="8">
    <location>
        <begin position="75"/>
        <end position="96"/>
    </location>
</feature>
<evidence type="ECO:0000256" key="4">
    <source>
        <dbReference type="ARBA" id="ARBA00022475"/>
    </source>
</evidence>
<reference evidence="9 11" key="2">
    <citation type="submission" date="2015-09" db="EMBL/GenBank/DDBJ databases">
        <authorList>
            <person name="Rodrigo-Torres L."/>
            <person name="Arahal D.R."/>
        </authorList>
    </citation>
    <scope>NUCLEOTIDE SEQUENCE [LARGE SCALE GENOMIC DNA]</scope>
    <source>
        <strain evidence="9 11">CECT 5118</strain>
    </source>
</reference>
<evidence type="ECO:0000256" key="2">
    <source>
        <dbReference type="ARBA" id="ARBA00009142"/>
    </source>
</evidence>
<dbReference type="PANTHER" id="PTHR30269">
    <property type="entry name" value="TRANSMEMBRANE PROTEIN YFCA"/>
    <property type="match status" value="1"/>
</dbReference>
<evidence type="ECO:0000313" key="10">
    <source>
        <dbReference type="EMBL" id="CUH72875.1"/>
    </source>
</evidence>
<dbReference type="PANTHER" id="PTHR30269:SF37">
    <property type="entry name" value="MEMBRANE TRANSPORTER PROTEIN"/>
    <property type="match status" value="1"/>
</dbReference>
<dbReference type="InterPro" id="IPR052017">
    <property type="entry name" value="TSUP"/>
</dbReference>
<feature type="transmembrane region" description="Helical" evidence="8">
    <location>
        <begin position="132"/>
        <end position="151"/>
    </location>
</feature>
<keyword evidence="3" id="KW-0813">Transport</keyword>
<dbReference type="InterPro" id="IPR002781">
    <property type="entry name" value="TM_pro_TauE-like"/>
</dbReference>
<feature type="transmembrane region" description="Helical" evidence="8">
    <location>
        <begin position="202"/>
        <end position="222"/>
    </location>
</feature>
<evidence type="ECO:0000256" key="1">
    <source>
        <dbReference type="ARBA" id="ARBA00004651"/>
    </source>
</evidence>
<keyword evidence="4 8" id="KW-1003">Cell membrane</keyword>
<dbReference type="RefSeq" id="WP_058244048.1">
    <property type="nucleotide sequence ID" value="NZ_CYSB01000040.1"/>
</dbReference>
<reference evidence="10 12" key="1">
    <citation type="submission" date="2015-09" db="EMBL/GenBank/DDBJ databases">
        <authorList>
            <consortium name="Swine Surveillance"/>
        </authorList>
    </citation>
    <scope>NUCLEOTIDE SEQUENCE [LARGE SCALE GENOMIC DNA]</scope>
    <source>
        <strain evidence="10 12">5120</strain>
    </source>
</reference>
<dbReference type="EMBL" id="CYSC01000035">
    <property type="protein sequence ID" value="CUH72875.1"/>
    <property type="molecule type" value="Genomic_DNA"/>
</dbReference>
<evidence type="ECO:0000313" key="9">
    <source>
        <dbReference type="EMBL" id="CUH69472.1"/>
    </source>
</evidence>
<evidence type="ECO:0000256" key="8">
    <source>
        <dbReference type="RuleBase" id="RU363041"/>
    </source>
</evidence>
<comment type="subcellular location">
    <subcellularLocation>
        <location evidence="1 8">Cell membrane</location>
        <topology evidence="1 8">Multi-pass membrane protein</topology>
    </subcellularLocation>
</comment>